<keyword evidence="2" id="KW-1185">Reference proteome</keyword>
<organism evidence="1 2">
    <name type="scientific">Pisolithus tinctorius Marx 270</name>
    <dbReference type="NCBI Taxonomy" id="870435"/>
    <lineage>
        <taxon>Eukaryota</taxon>
        <taxon>Fungi</taxon>
        <taxon>Dikarya</taxon>
        <taxon>Basidiomycota</taxon>
        <taxon>Agaricomycotina</taxon>
        <taxon>Agaricomycetes</taxon>
        <taxon>Agaricomycetidae</taxon>
        <taxon>Boletales</taxon>
        <taxon>Sclerodermatineae</taxon>
        <taxon>Pisolithaceae</taxon>
        <taxon>Pisolithus</taxon>
    </lineage>
</organism>
<dbReference type="InParanoid" id="A0A0C3IFF0"/>
<dbReference type="Proteomes" id="UP000054217">
    <property type="component" value="Unassembled WGS sequence"/>
</dbReference>
<dbReference type="EMBL" id="KN832061">
    <property type="protein sequence ID" value="KIN95752.1"/>
    <property type="molecule type" value="Genomic_DNA"/>
</dbReference>
<dbReference type="HOGENOM" id="CLU_1454976_0_0_1"/>
<evidence type="ECO:0000313" key="2">
    <source>
        <dbReference type="Proteomes" id="UP000054217"/>
    </source>
</evidence>
<dbReference type="AlphaFoldDB" id="A0A0C3IFF0"/>
<protein>
    <submittedName>
        <fullName evidence="1">Uncharacterized protein</fullName>
    </submittedName>
</protein>
<sequence length="211" mass="23894">MFIPELSQELSSIVGLSKVCQSLHASMKKKPSKAKCSQSDRSDRQWLATQRWFSKPGVCKAQNEKACLRVARTRLQQRESSKCSQQTAVLAETLAPIKRTVAPSAETLAPIRHAIELWRVAWQPEDRWPDELEILKESVRSKSDPAALSHFWAGMRVHIEEGKEILSRLRRISHGAQMEVPSTSLGSFYDMCVNVASEVKFFEMSLLHADM</sequence>
<gene>
    <name evidence="1" type="ORF">M404DRAFT_33892</name>
</gene>
<reference evidence="2" key="2">
    <citation type="submission" date="2015-01" db="EMBL/GenBank/DDBJ databases">
        <title>Evolutionary Origins and Diversification of the Mycorrhizal Mutualists.</title>
        <authorList>
            <consortium name="DOE Joint Genome Institute"/>
            <consortium name="Mycorrhizal Genomics Consortium"/>
            <person name="Kohler A."/>
            <person name="Kuo A."/>
            <person name="Nagy L.G."/>
            <person name="Floudas D."/>
            <person name="Copeland A."/>
            <person name="Barry K.W."/>
            <person name="Cichocki N."/>
            <person name="Veneault-Fourrey C."/>
            <person name="LaButti K."/>
            <person name="Lindquist E.A."/>
            <person name="Lipzen A."/>
            <person name="Lundell T."/>
            <person name="Morin E."/>
            <person name="Murat C."/>
            <person name="Riley R."/>
            <person name="Ohm R."/>
            <person name="Sun H."/>
            <person name="Tunlid A."/>
            <person name="Henrissat B."/>
            <person name="Grigoriev I.V."/>
            <person name="Hibbett D.S."/>
            <person name="Martin F."/>
        </authorList>
    </citation>
    <scope>NUCLEOTIDE SEQUENCE [LARGE SCALE GENOMIC DNA]</scope>
    <source>
        <strain evidence="2">Marx 270</strain>
    </source>
</reference>
<proteinExistence type="predicted"/>
<evidence type="ECO:0000313" key="1">
    <source>
        <dbReference type="EMBL" id="KIN95752.1"/>
    </source>
</evidence>
<name>A0A0C3IFF0_PISTI</name>
<reference evidence="1 2" key="1">
    <citation type="submission" date="2014-04" db="EMBL/GenBank/DDBJ databases">
        <authorList>
            <consortium name="DOE Joint Genome Institute"/>
            <person name="Kuo A."/>
            <person name="Kohler A."/>
            <person name="Costa M.D."/>
            <person name="Nagy L.G."/>
            <person name="Floudas D."/>
            <person name="Copeland A."/>
            <person name="Barry K.W."/>
            <person name="Cichocki N."/>
            <person name="Veneault-Fourrey C."/>
            <person name="LaButti K."/>
            <person name="Lindquist E.A."/>
            <person name="Lipzen A."/>
            <person name="Lundell T."/>
            <person name="Morin E."/>
            <person name="Murat C."/>
            <person name="Sun H."/>
            <person name="Tunlid A."/>
            <person name="Henrissat B."/>
            <person name="Grigoriev I.V."/>
            <person name="Hibbett D.S."/>
            <person name="Martin F."/>
            <person name="Nordberg H.P."/>
            <person name="Cantor M.N."/>
            <person name="Hua S.X."/>
        </authorList>
    </citation>
    <scope>NUCLEOTIDE SEQUENCE [LARGE SCALE GENOMIC DNA]</scope>
    <source>
        <strain evidence="1 2">Marx 270</strain>
    </source>
</reference>
<accession>A0A0C3IFF0</accession>